<keyword evidence="3" id="KW-1185">Reference proteome</keyword>
<feature type="compositionally biased region" description="Polar residues" evidence="1">
    <location>
        <begin position="19"/>
        <end position="47"/>
    </location>
</feature>
<dbReference type="EMBL" id="CP141887">
    <property type="protein sequence ID" value="WRT68631.1"/>
    <property type="molecule type" value="Genomic_DNA"/>
</dbReference>
<name>A0ABZ1D6Q4_9TREE</name>
<accession>A0ABZ1D6Q4</accession>
<dbReference type="RefSeq" id="XP_062793371.1">
    <property type="nucleotide sequence ID" value="XM_062937320.1"/>
</dbReference>
<feature type="region of interest" description="Disordered" evidence="1">
    <location>
        <begin position="173"/>
        <end position="207"/>
    </location>
</feature>
<evidence type="ECO:0000313" key="2">
    <source>
        <dbReference type="EMBL" id="WRT68631.1"/>
    </source>
</evidence>
<evidence type="ECO:0000313" key="3">
    <source>
        <dbReference type="Proteomes" id="UP001329825"/>
    </source>
</evidence>
<feature type="compositionally biased region" description="Polar residues" evidence="1">
    <location>
        <begin position="1"/>
        <end position="10"/>
    </location>
</feature>
<organism evidence="2 3">
    <name type="scientific">Kwoniella shivajii</name>
    <dbReference type="NCBI Taxonomy" id="564305"/>
    <lineage>
        <taxon>Eukaryota</taxon>
        <taxon>Fungi</taxon>
        <taxon>Dikarya</taxon>
        <taxon>Basidiomycota</taxon>
        <taxon>Agaricomycotina</taxon>
        <taxon>Tremellomycetes</taxon>
        <taxon>Tremellales</taxon>
        <taxon>Cryptococcaceae</taxon>
        <taxon>Kwoniella</taxon>
    </lineage>
</organism>
<feature type="compositionally biased region" description="Basic and acidic residues" evidence="1">
    <location>
        <begin position="190"/>
        <end position="207"/>
    </location>
</feature>
<dbReference type="Proteomes" id="UP001329825">
    <property type="component" value="Chromosome 7"/>
</dbReference>
<feature type="region of interest" description="Disordered" evidence="1">
    <location>
        <begin position="1"/>
        <end position="66"/>
    </location>
</feature>
<protein>
    <submittedName>
        <fullName evidence="2">Uncharacterized protein</fullName>
    </submittedName>
</protein>
<evidence type="ECO:0000256" key="1">
    <source>
        <dbReference type="SAM" id="MobiDB-lite"/>
    </source>
</evidence>
<sequence>MDSKTSSSVPAPSVKEKQSSPTRKSSITPSHIQAKISSPTPQNTPSENVFPLGIGKRHSVSGGGKPINAANAIMGIGRGLPPHPHAATPGNTLNSLEKITSRIANHLVVEENQDVNDNKIAPSYESSFSAGLGDLNRRLSSPAIIRSPSSPIVSPTASLSMISGDLQNGSFKNEWPTTFSDLDNEADSVESSKNKSERDNSVLQKKE</sequence>
<dbReference type="GeneID" id="87957740"/>
<proteinExistence type="predicted"/>
<gene>
    <name evidence="2" type="ORF">IL334_005609</name>
</gene>
<reference evidence="2 3" key="1">
    <citation type="submission" date="2024-01" db="EMBL/GenBank/DDBJ databases">
        <title>Comparative genomics of Cryptococcus and Kwoniella reveals pathogenesis evolution and contrasting modes of karyotype evolution via chromosome fusion or intercentromeric recombination.</title>
        <authorList>
            <person name="Coelho M.A."/>
            <person name="David-Palma M."/>
            <person name="Shea T."/>
            <person name="Bowers K."/>
            <person name="McGinley-Smith S."/>
            <person name="Mohammad A.W."/>
            <person name="Gnirke A."/>
            <person name="Yurkov A.M."/>
            <person name="Nowrousian M."/>
            <person name="Sun S."/>
            <person name="Cuomo C.A."/>
            <person name="Heitman J."/>
        </authorList>
    </citation>
    <scope>NUCLEOTIDE SEQUENCE [LARGE SCALE GENOMIC DNA]</scope>
    <source>
        <strain evidence="2">CBS 11374</strain>
    </source>
</reference>